<feature type="transmembrane region" description="Helical" evidence="1">
    <location>
        <begin position="197"/>
        <end position="219"/>
    </location>
</feature>
<protein>
    <submittedName>
        <fullName evidence="2">Uncharacterized protein</fullName>
    </submittedName>
</protein>
<organism evidence="2 3">
    <name type="scientific">Tessaracoccus rhinocerotis</name>
    <dbReference type="NCBI Taxonomy" id="1689449"/>
    <lineage>
        <taxon>Bacteria</taxon>
        <taxon>Bacillati</taxon>
        <taxon>Actinomycetota</taxon>
        <taxon>Actinomycetes</taxon>
        <taxon>Propionibacteriales</taxon>
        <taxon>Propionibacteriaceae</taxon>
        <taxon>Tessaracoccus</taxon>
    </lineage>
</organism>
<evidence type="ECO:0000256" key="1">
    <source>
        <dbReference type="SAM" id="Phobius"/>
    </source>
</evidence>
<reference evidence="2 3" key="1">
    <citation type="submission" date="2019-07" db="EMBL/GenBank/DDBJ databases">
        <authorList>
            <person name="Zhou L.-Y."/>
        </authorList>
    </citation>
    <scope>NUCLEOTIDE SEQUENCE [LARGE SCALE GENOMIC DNA]</scope>
    <source>
        <strain evidence="2 3">YIM 101269</strain>
    </source>
</reference>
<comment type="caution">
    <text evidence="2">The sequence shown here is derived from an EMBL/GenBank/DDBJ whole genome shotgun (WGS) entry which is preliminary data.</text>
</comment>
<feature type="transmembrane region" description="Helical" evidence="1">
    <location>
        <begin position="225"/>
        <end position="246"/>
    </location>
</feature>
<dbReference type="Proteomes" id="UP000317638">
    <property type="component" value="Unassembled WGS sequence"/>
</dbReference>
<sequence>MAHAVTRGMGSGSSSAVASIEACSFQLDVQWILDIIDKVQNMIGKVKTFCHQVLDKAERILDKLSGILTWFCWMPAGKFAKAVVDNACRVLRRAVDTIATIYDRIYEAMKHVLAPWEVRSAGEQLRDQLAPKCADFAMTLHPGNLKSAGSTWTGPAAEMFSSKMDRQYNHANDVAEAVKKFGQAVQKIGADGVTTTVTFITSLVTAIGGIIIAIVEMAAVPVGTAIGAAQVLALVAAIFTYIMVYVKAMMGIIAQVSEMNNAASSVPGSQWPRAAI</sequence>
<keyword evidence="3" id="KW-1185">Reference proteome</keyword>
<name>A0A553K5Y3_9ACTN</name>
<keyword evidence="1" id="KW-0472">Membrane</keyword>
<gene>
    <name evidence="2" type="ORF">FOJ82_04435</name>
</gene>
<proteinExistence type="predicted"/>
<accession>A0A553K5Y3</accession>
<keyword evidence="1" id="KW-0812">Transmembrane</keyword>
<evidence type="ECO:0000313" key="2">
    <source>
        <dbReference type="EMBL" id="TRY20119.1"/>
    </source>
</evidence>
<keyword evidence="1" id="KW-1133">Transmembrane helix</keyword>
<evidence type="ECO:0000313" key="3">
    <source>
        <dbReference type="Proteomes" id="UP000317638"/>
    </source>
</evidence>
<dbReference type="EMBL" id="VKKG01000001">
    <property type="protein sequence ID" value="TRY20119.1"/>
    <property type="molecule type" value="Genomic_DNA"/>
</dbReference>
<dbReference type="AlphaFoldDB" id="A0A553K5Y3"/>